<evidence type="ECO:0000256" key="2">
    <source>
        <dbReference type="SAM" id="Phobius"/>
    </source>
</evidence>
<dbReference type="STRING" id="77586.A0A0D9WKT4"/>
<accession>A0A0D9WKT4</accession>
<keyword evidence="4" id="KW-1185">Reference proteome</keyword>
<dbReference type="AlphaFoldDB" id="A0A0D9WKT4"/>
<evidence type="ECO:0000313" key="3">
    <source>
        <dbReference type="EnsemblPlants" id="LPERR06G00210.1"/>
    </source>
</evidence>
<dbReference type="Gramene" id="LPERR06G00210.1">
    <property type="protein sequence ID" value="LPERR06G00210.1"/>
    <property type="gene ID" value="LPERR06G00210"/>
</dbReference>
<feature type="compositionally biased region" description="Basic and acidic residues" evidence="1">
    <location>
        <begin position="240"/>
        <end position="251"/>
    </location>
</feature>
<feature type="region of interest" description="Disordered" evidence="1">
    <location>
        <begin position="452"/>
        <end position="472"/>
    </location>
</feature>
<feature type="region of interest" description="Disordered" evidence="1">
    <location>
        <begin position="357"/>
        <end position="386"/>
    </location>
</feature>
<feature type="transmembrane region" description="Helical" evidence="2">
    <location>
        <begin position="564"/>
        <end position="583"/>
    </location>
</feature>
<reference evidence="3 4" key="1">
    <citation type="submission" date="2012-08" db="EMBL/GenBank/DDBJ databases">
        <title>Oryza genome evolution.</title>
        <authorList>
            <person name="Wing R.A."/>
        </authorList>
    </citation>
    <scope>NUCLEOTIDE SEQUENCE</scope>
</reference>
<keyword evidence="2" id="KW-0472">Membrane</keyword>
<organism evidence="3 4">
    <name type="scientific">Leersia perrieri</name>
    <dbReference type="NCBI Taxonomy" id="77586"/>
    <lineage>
        <taxon>Eukaryota</taxon>
        <taxon>Viridiplantae</taxon>
        <taxon>Streptophyta</taxon>
        <taxon>Embryophyta</taxon>
        <taxon>Tracheophyta</taxon>
        <taxon>Spermatophyta</taxon>
        <taxon>Magnoliopsida</taxon>
        <taxon>Liliopsida</taxon>
        <taxon>Poales</taxon>
        <taxon>Poaceae</taxon>
        <taxon>BOP clade</taxon>
        <taxon>Oryzoideae</taxon>
        <taxon>Oryzeae</taxon>
        <taxon>Oryzinae</taxon>
        <taxon>Leersia</taxon>
    </lineage>
</organism>
<sequence>MMEVEKPWEFKEDVEIMEEEEEEDGSSSLQTRARNKNHALINGGEDEQEQEVVEEHKSVFFDPSQDSEHVTEVSGKNEATKVEQFVAKKEKAHEILSPKGKKIDTQENIYSQETNGDSNGSRLENGSHSNGSYEVCNSGETVTVAKGEVGLKMITIIDKNQNIMANSNGAANGSMNKTNIHEIEAEKDEDVIEGKVNIEEYDLEKILGEQETHDLFCPNCNSCITKRVILRKRKRTVRQTTRDEPPKKPQLEEPSAGTSNPPVPERQEPASPPIFRCLSCFAFFIPTGCGFNIFRIFGRTEVNQEAQVQEPSATRPMPGSDSCGSWLLSCFEPGDSPKKADAASSVEGSTTYIYSHGTSVKQEESKKPAESSPHLQPSNTKKENFATVSFGGSSSVEAHSSSSASIIKPGQSTTGFVQTGESHVVIGKQDAVWQQQITLPKPGEAAHLGTQKKENATGSQTFPTPEAKVPDANPAISIPELMSPLLDKPGQGIVIPPEAVGSQARPDDHVSLQVVPDSPVPPAPAPSEQRDDWDILKAIVYGGLVESITSLSVVSAAASSGAKTLDIFILGIANLIGGLPIIFHSIADLRSIGDVDENDEQVGHYWSQLGRRTRYQLHVFMAVLSYFLFGLLPPLIYAVSFRGGAGEADTNAREKKVAVVAAASLACIALLAIGKEHVKWPARSRSYVKTLLYYLTIGVSASGLSYVAGVLITKLLSHFGLIDDQSPPTSATLLFPDASAAATWASSY</sequence>
<evidence type="ECO:0000313" key="4">
    <source>
        <dbReference type="Proteomes" id="UP000032180"/>
    </source>
</evidence>
<protein>
    <recommendedName>
        <fullName evidence="5">Membrane protein of ER body-like protein</fullName>
    </recommendedName>
</protein>
<keyword evidence="2" id="KW-0812">Transmembrane</keyword>
<feature type="compositionally biased region" description="Polar residues" evidence="1">
    <location>
        <begin position="106"/>
        <end position="132"/>
    </location>
</feature>
<dbReference type="InterPro" id="IPR052843">
    <property type="entry name" value="ER_body_metal_sequester"/>
</dbReference>
<dbReference type="PANTHER" id="PTHR38937">
    <property type="entry name" value="MEMBRANE PROTEIN OF ER BODY-LIKE PROTEIN"/>
    <property type="match status" value="1"/>
</dbReference>
<feature type="region of interest" description="Disordered" evidence="1">
    <location>
        <begin position="101"/>
        <end position="135"/>
    </location>
</feature>
<feature type="region of interest" description="Disordered" evidence="1">
    <location>
        <begin position="234"/>
        <end position="269"/>
    </location>
</feature>
<proteinExistence type="predicted"/>
<dbReference type="Proteomes" id="UP000032180">
    <property type="component" value="Chromosome 6"/>
</dbReference>
<name>A0A0D9WKT4_9ORYZ</name>
<evidence type="ECO:0008006" key="5">
    <source>
        <dbReference type="Google" id="ProtNLM"/>
    </source>
</evidence>
<dbReference type="eggNOG" id="ENOG502QQ85">
    <property type="taxonomic scope" value="Eukaryota"/>
</dbReference>
<feature type="transmembrane region" description="Helical" evidence="2">
    <location>
        <begin position="690"/>
        <end position="712"/>
    </location>
</feature>
<keyword evidence="2" id="KW-1133">Transmembrane helix</keyword>
<feature type="transmembrane region" description="Helical" evidence="2">
    <location>
        <begin position="657"/>
        <end position="678"/>
    </location>
</feature>
<dbReference type="EnsemblPlants" id="LPERR06G00210.1">
    <property type="protein sequence ID" value="LPERR06G00210.1"/>
    <property type="gene ID" value="LPERR06G00210"/>
</dbReference>
<reference evidence="3" key="3">
    <citation type="submission" date="2015-04" db="UniProtKB">
        <authorList>
            <consortium name="EnsemblPlants"/>
        </authorList>
    </citation>
    <scope>IDENTIFICATION</scope>
</reference>
<evidence type="ECO:0000256" key="1">
    <source>
        <dbReference type="SAM" id="MobiDB-lite"/>
    </source>
</evidence>
<dbReference type="PANTHER" id="PTHR38937:SF2">
    <property type="entry name" value="MEMBRANE PROTEIN OF ER BODY-LIKE PROTEIN ISOFORM X1"/>
    <property type="match status" value="1"/>
</dbReference>
<feature type="transmembrane region" description="Helical" evidence="2">
    <location>
        <begin position="617"/>
        <end position="637"/>
    </location>
</feature>
<feature type="region of interest" description="Disordered" evidence="1">
    <location>
        <begin position="17"/>
        <end position="37"/>
    </location>
</feature>
<reference evidence="4" key="2">
    <citation type="submission" date="2013-12" db="EMBL/GenBank/DDBJ databases">
        <authorList>
            <person name="Yu Y."/>
            <person name="Lee S."/>
            <person name="de Baynast K."/>
            <person name="Wissotski M."/>
            <person name="Liu L."/>
            <person name="Talag J."/>
            <person name="Goicoechea J."/>
            <person name="Angelova A."/>
            <person name="Jetty R."/>
            <person name="Kudrna D."/>
            <person name="Golser W."/>
            <person name="Rivera L."/>
            <person name="Zhang J."/>
            <person name="Wing R."/>
        </authorList>
    </citation>
    <scope>NUCLEOTIDE SEQUENCE</scope>
</reference>